<accession>A0A1S1HGM9</accession>
<protein>
    <recommendedName>
        <fullName evidence="3">ABM domain-containing protein</fullName>
    </recommendedName>
</protein>
<keyword evidence="2" id="KW-1185">Reference proteome</keyword>
<evidence type="ECO:0008006" key="3">
    <source>
        <dbReference type="Google" id="ProtNLM"/>
    </source>
</evidence>
<reference evidence="1 2" key="1">
    <citation type="submission" date="2016-09" db="EMBL/GenBank/DDBJ databases">
        <title>Metabolic pathway, cell adaptation mechanisms and a novel monoxygenase revealed through proteogenomic-transcription analysis of a Sphingomonas haloaromaticamans strain degrading the fungicide ortho-phenylphenol.</title>
        <authorList>
            <person name="Perruchon C."/>
            <person name="Papadopoulou E.S."/>
            <person name="Rousidou C."/>
            <person name="Vasileiadis S."/>
            <person name="Tanou G."/>
            <person name="Amoutzias G."/>
            <person name="Molassiotis A."/>
            <person name="Karpouzas D.G."/>
        </authorList>
    </citation>
    <scope>NUCLEOTIDE SEQUENCE [LARGE SCALE GENOMIC DNA]</scope>
    <source>
        <strain evidence="1 2">P3</strain>
    </source>
</reference>
<evidence type="ECO:0000313" key="1">
    <source>
        <dbReference type="EMBL" id="OHT20641.1"/>
    </source>
</evidence>
<sequence length="105" mass="11783">MWMRSAFWIGTPKPGQEASFRNAIDGDLVPGLKALPGVLDSWALWPERNEPLAPRIACQILVKFESEEAVDRMLASPERAELRKRVVPIVAMFDGEFCHIDFSVG</sequence>
<dbReference type="OrthoDB" id="7573962at2"/>
<dbReference type="AlphaFoldDB" id="A0A1S1HGM9"/>
<organism evidence="1 2">
    <name type="scientific">Edaphosphingomonas haloaromaticamans</name>
    <dbReference type="NCBI Taxonomy" id="653954"/>
    <lineage>
        <taxon>Bacteria</taxon>
        <taxon>Pseudomonadati</taxon>
        <taxon>Pseudomonadota</taxon>
        <taxon>Alphaproteobacteria</taxon>
        <taxon>Sphingomonadales</taxon>
        <taxon>Rhizorhabdaceae</taxon>
        <taxon>Edaphosphingomonas</taxon>
    </lineage>
</organism>
<dbReference type="EMBL" id="MIPT01000001">
    <property type="protein sequence ID" value="OHT20641.1"/>
    <property type="molecule type" value="Genomic_DNA"/>
</dbReference>
<dbReference type="SUPFAM" id="SSF54909">
    <property type="entry name" value="Dimeric alpha+beta barrel"/>
    <property type="match status" value="1"/>
</dbReference>
<comment type="caution">
    <text evidence="1">The sequence shown here is derived from an EMBL/GenBank/DDBJ whole genome shotgun (WGS) entry which is preliminary data.</text>
</comment>
<dbReference type="Gene3D" id="3.30.70.100">
    <property type="match status" value="1"/>
</dbReference>
<name>A0A1S1HGM9_9SPHN</name>
<dbReference type="InterPro" id="IPR011008">
    <property type="entry name" value="Dimeric_a/b-barrel"/>
</dbReference>
<dbReference type="RefSeq" id="WP_070934126.1">
    <property type="nucleotide sequence ID" value="NZ_MIPT01000001.1"/>
</dbReference>
<proteinExistence type="predicted"/>
<dbReference type="Proteomes" id="UP000179467">
    <property type="component" value="Unassembled WGS sequence"/>
</dbReference>
<evidence type="ECO:0000313" key="2">
    <source>
        <dbReference type="Proteomes" id="UP000179467"/>
    </source>
</evidence>
<gene>
    <name evidence="1" type="ORF">BHE75_02640</name>
</gene>